<evidence type="ECO:0000313" key="11">
    <source>
        <dbReference type="Proteomes" id="UP000182800"/>
    </source>
</evidence>
<name>A0A0P8A2X0_9HYPH</name>
<evidence type="ECO:0000256" key="7">
    <source>
        <dbReference type="SAM" id="Phobius"/>
    </source>
</evidence>
<dbReference type="RefSeq" id="WP_074444428.1">
    <property type="nucleotide sequence ID" value="NZ_FMBM01000002.1"/>
</dbReference>
<evidence type="ECO:0000313" key="8">
    <source>
        <dbReference type="EMBL" id="KPQ09573.1"/>
    </source>
</evidence>
<proteinExistence type="inferred from homology"/>
<dbReference type="EMBL" id="FMBM01000002">
    <property type="protein sequence ID" value="SCC80412.1"/>
    <property type="molecule type" value="Genomic_DNA"/>
</dbReference>
<gene>
    <name evidence="9" type="ORF">GA0071312_1478</name>
    <name evidence="8" type="ORF">HLUCCO17_14160</name>
</gene>
<dbReference type="AlphaFoldDB" id="A0A0P8A2X0"/>
<keyword evidence="5 7" id="KW-1133">Transmembrane helix</keyword>
<dbReference type="PANTHER" id="PTHR33884">
    <property type="entry name" value="UPF0410 PROTEIN YMGE"/>
    <property type="match status" value="1"/>
</dbReference>
<keyword evidence="4 7" id="KW-0812">Transmembrane</keyword>
<dbReference type="GO" id="GO:0005886">
    <property type="term" value="C:plasma membrane"/>
    <property type="evidence" value="ECO:0007669"/>
    <property type="project" value="UniProtKB-SubCell"/>
</dbReference>
<dbReference type="PANTHER" id="PTHR33884:SF3">
    <property type="entry name" value="UPF0410 PROTEIN YMGE"/>
    <property type="match status" value="1"/>
</dbReference>
<reference evidence="8 10" key="1">
    <citation type="submission" date="2015-09" db="EMBL/GenBank/DDBJ databases">
        <title>Identification and resolution of microdiversity through metagenomic sequencing of parallel consortia.</title>
        <authorList>
            <person name="Nelson W.C."/>
            <person name="Romine M.F."/>
            <person name="Lindemann S.R."/>
        </authorList>
    </citation>
    <scope>NUCLEOTIDE SEQUENCE [LARGE SCALE GENOMIC DNA]</scope>
    <source>
        <strain evidence="8">HL-109</strain>
    </source>
</reference>
<sequence>MGIESLVIFLIIGALAGWIAGALVRGSGFGILGNMVLGILGAFAAGLILPQLGFTVGGGFLAALIHATLGAVILLVLVRLVKRM</sequence>
<evidence type="ECO:0000256" key="1">
    <source>
        <dbReference type="ARBA" id="ARBA00004651"/>
    </source>
</evidence>
<dbReference type="InterPro" id="IPR007341">
    <property type="entry name" value="Transgly_assoc"/>
</dbReference>
<keyword evidence="3" id="KW-1003">Cell membrane</keyword>
<evidence type="ECO:0000313" key="10">
    <source>
        <dbReference type="Proteomes" id="UP000050497"/>
    </source>
</evidence>
<dbReference type="Proteomes" id="UP000050497">
    <property type="component" value="Unassembled WGS sequence"/>
</dbReference>
<comment type="caution">
    <text evidence="8">The sequence shown here is derived from an EMBL/GenBank/DDBJ whole genome shotgun (WGS) entry which is preliminary data.</text>
</comment>
<feature type="transmembrane region" description="Helical" evidence="7">
    <location>
        <begin position="6"/>
        <end position="24"/>
    </location>
</feature>
<reference evidence="9 11" key="2">
    <citation type="submission" date="2016-08" db="EMBL/GenBank/DDBJ databases">
        <authorList>
            <person name="Varghese N."/>
            <person name="Submissions Spin"/>
        </authorList>
    </citation>
    <scope>NUCLEOTIDE SEQUENCE [LARGE SCALE GENOMIC DNA]</scope>
    <source>
        <strain evidence="9 11">HL-109</strain>
    </source>
</reference>
<dbReference type="OrthoDB" id="5296069at2"/>
<evidence type="ECO:0000313" key="9">
    <source>
        <dbReference type="EMBL" id="SCC80412.1"/>
    </source>
</evidence>
<dbReference type="Pfam" id="PF04226">
    <property type="entry name" value="Transgly_assoc"/>
    <property type="match status" value="1"/>
</dbReference>
<comment type="similarity">
    <text evidence="2">Belongs to the UPF0410 family.</text>
</comment>
<evidence type="ECO:0000256" key="2">
    <source>
        <dbReference type="ARBA" id="ARBA00011006"/>
    </source>
</evidence>
<keyword evidence="11" id="KW-1185">Reference proteome</keyword>
<dbReference type="EMBL" id="LJSX01000025">
    <property type="protein sequence ID" value="KPQ09573.1"/>
    <property type="molecule type" value="Genomic_DNA"/>
</dbReference>
<evidence type="ECO:0000256" key="3">
    <source>
        <dbReference type="ARBA" id="ARBA00022475"/>
    </source>
</evidence>
<keyword evidence="6 7" id="KW-0472">Membrane</keyword>
<accession>A0A0P8A2X0</accession>
<dbReference type="Proteomes" id="UP000182800">
    <property type="component" value="Unassembled WGS sequence"/>
</dbReference>
<feature type="transmembrane region" description="Helical" evidence="7">
    <location>
        <begin position="31"/>
        <end position="54"/>
    </location>
</feature>
<organism evidence="8 10">
    <name type="scientific">Saliniramus fredricksonii</name>
    <dbReference type="NCBI Taxonomy" id="1653334"/>
    <lineage>
        <taxon>Bacteria</taxon>
        <taxon>Pseudomonadati</taxon>
        <taxon>Pseudomonadota</taxon>
        <taxon>Alphaproteobacteria</taxon>
        <taxon>Hyphomicrobiales</taxon>
        <taxon>Salinarimonadaceae</taxon>
        <taxon>Saliniramus</taxon>
    </lineage>
</organism>
<comment type="subcellular location">
    <subcellularLocation>
        <location evidence="1">Cell membrane</location>
        <topology evidence="1">Multi-pass membrane protein</topology>
    </subcellularLocation>
</comment>
<evidence type="ECO:0000256" key="4">
    <source>
        <dbReference type="ARBA" id="ARBA00022692"/>
    </source>
</evidence>
<evidence type="ECO:0000256" key="5">
    <source>
        <dbReference type="ARBA" id="ARBA00022989"/>
    </source>
</evidence>
<protein>
    <submittedName>
        <fullName evidence="8">Putative membrane protein</fullName>
    </submittedName>
    <submittedName>
        <fullName evidence="9">Uncharacterized membrane protein YeaQ/YmgE, transglycosylase-associated protein family</fullName>
    </submittedName>
</protein>
<dbReference type="STRING" id="1653334.GA0071312_1478"/>
<evidence type="ECO:0000256" key="6">
    <source>
        <dbReference type="ARBA" id="ARBA00023136"/>
    </source>
</evidence>
<feature type="transmembrane region" description="Helical" evidence="7">
    <location>
        <begin position="60"/>
        <end position="81"/>
    </location>
</feature>